<accession>A0DJA1</accession>
<evidence type="ECO:0008006" key="4">
    <source>
        <dbReference type="Google" id="ProtNLM"/>
    </source>
</evidence>
<sequence>MNNAQVPAFFIFTSIILYFVGLLIEFFFKAIDKIFEKKVPLHNHTTFSMQKQQDVQLHHQNQSSYLVKSNKYTQYLVQKLKMVTQSFQSRIKQTVTLCLLDLTMAITLQLIFGKQYYHSMILINTILALLFCLLIIFQLRQSYYVIGIH</sequence>
<dbReference type="AlphaFoldDB" id="A0DJA1"/>
<dbReference type="EMBL" id="CT868459">
    <property type="protein sequence ID" value="CAK83118.1"/>
    <property type="molecule type" value="Genomic_DNA"/>
</dbReference>
<dbReference type="RefSeq" id="XP_001450515.1">
    <property type="nucleotide sequence ID" value="XM_001450478.2"/>
</dbReference>
<keyword evidence="1" id="KW-0812">Transmembrane</keyword>
<keyword evidence="1" id="KW-0472">Membrane</keyword>
<feature type="non-terminal residue" evidence="2">
    <location>
        <position position="149"/>
    </location>
</feature>
<feature type="transmembrane region" description="Helical" evidence="1">
    <location>
        <begin position="94"/>
        <end position="112"/>
    </location>
</feature>
<dbReference type="KEGG" id="ptm:GSPATT00039531001"/>
<feature type="transmembrane region" description="Helical" evidence="1">
    <location>
        <begin position="118"/>
        <end position="137"/>
    </location>
</feature>
<gene>
    <name evidence="2" type="ORF">GSPATT00039531001</name>
</gene>
<keyword evidence="3" id="KW-1185">Reference proteome</keyword>
<protein>
    <recommendedName>
        <fullName evidence="4">Copper transporter</fullName>
    </recommendedName>
</protein>
<name>A0DJA1_PARTE</name>
<feature type="transmembrane region" description="Helical" evidence="1">
    <location>
        <begin position="6"/>
        <end position="28"/>
    </location>
</feature>
<dbReference type="HOGENOM" id="CLU_1754547_0_0_1"/>
<dbReference type="OrthoDB" id="298697at2759"/>
<dbReference type="Proteomes" id="UP000000600">
    <property type="component" value="Unassembled WGS sequence"/>
</dbReference>
<reference evidence="2 3" key="1">
    <citation type="journal article" date="2006" name="Nature">
        <title>Global trends of whole-genome duplications revealed by the ciliate Paramecium tetraurelia.</title>
        <authorList>
            <consortium name="Genoscope"/>
            <person name="Aury J.-M."/>
            <person name="Jaillon O."/>
            <person name="Duret L."/>
            <person name="Noel B."/>
            <person name="Jubin C."/>
            <person name="Porcel B.M."/>
            <person name="Segurens B."/>
            <person name="Daubin V."/>
            <person name="Anthouard V."/>
            <person name="Aiach N."/>
            <person name="Arnaiz O."/>
            <person name="Billaut A."/>
            <person name="Beisson J."/>
            <person name="Blanc I."/>
            <person name="Bouhouche K."/>
            <person name="Camara F."/>
            <person name="Duharcourt S."/>
            <person name="Guigo R."/>
            <person name="Gogendeau D."/>
            <person name="Katinka M."/>
            <person name="Keller A.-M."/>
            <person name="Kissmehl R."/>
            <person name="Klotz C."/>
            <person name="Koll F."/>
            <person name="Le Moue A."/>
            <person name="Lepere C."/>
            <person name="Malinsky S."/>
            <person name="Nowacki M."/>
            <person name="Nowak J.K."/>
            <person name="Plattner H."/>
            <person name="Poulain J."/>
            <person name="Ruiz F."/>
            <person name="Serrano V."/>
            <person name="Zagulski M."/>
            <person name="Dessen P."/>
            <person name="Betermier M."/>
            <person name="Weissenbach J."/>
            <person name="Scarpelli C."/>
            <person name="Schachter V."/>
            <person name="Sperling L."/>
            <person name="Meyer E."/>
            <person name="Cohen J."/>
            <person name="Wincker P."/>
        </authorList>
    </citation>
    <scope>NUCLEOTIDE SEQUENCE [LARGE SCALE GENOMIC DNA]</scope>
    <source>
        <strain evidence="2 3">Stock d4-2</strain>
    </source>
</reference>
<evidence type="ECO:0000313" key="2">
    <source>
        <dbReference type="EMBL" id="CAK83118.1"/>
    </source>
</evidence>
<organism evidence="2 3">
    <name type="scientific">Paramecium tetraurelia</name>
    <dbReference type="NCBI Taxonomy" id="5888"/>
    <lineage>
        <taxon>Eukaryota</taxon>
        <taxon>Sar</taxon>
        <taxon>Alveolata</taxon>
        <taxon>Ciliophora</taxon>
        <taxon>Intramacronucleata</taxon>
        <taxon>Oligohymenophorea</taxon>
        <taxon>Peniculida</taxon>
        <taxon>Parameciidae</taxon>
        <taxon>Paramecium</taxon>
    </lineage>
</organism>
<keyword evidence="1" id="KW-1133">Transmembrane helix</keyword>
<dbReference type="InParanoid" id="A0DJA1"/>
<evidence type="ECO:0000256" key="1">
    <source>
        <dbReference type="SAM" id="Phobius"/>
    </source>
</evidence>
<evidence type="ECO:0000313" key="3">
    <source>
        <dbReference type="Proteomes" id="UP000000600"/>
    </source>
</evidence>
<dbReference type="GeneID" id="5036300"/>
<proteinExistence type="predicted"/>